<dbReference type="AlphaFoldDB" id="A0A5D4GQY7"/>
<sequence>MPTVAPLDLEGHCVAAAWLGGVPHFALADGSVHRLDNGHKSVEAHDGLLAAVPTEDGRQLVTGGEDGRVCLVSADGTVAEVAKVGRKWMNAVAAGPRGAVAFASGRTAWVKLPDGSLKEIAHPRSVEGIAFAPKGLRIAVARYNGATLHFPAAAGKPVELEWAGAHTAATFSPDGNFLVTAMQENALHGWKLADGKHMRMAGYPAKVKSMSWSAKGRWLASSGAPAAICWPFLTKDGPIGKAPVELGTRGDAMVTAVACHTTDDIVAIGYADGMVLAGRIADQKEVLLRRAGKGAVTSMAWDAEGRRIAFGTETGDCGVIDVAG</sequence>
<dbReference type="InterPro" id="IPR011047">
    <property type="entry name" value="Quinoprotein_ADH-like_sf"/>
</dbReference>
<dbReference type="Gene3D" id="2.130.10.10">
    <property type="entry name" value="YVTN repeat-like/Quinoprotein amine dehydrogenase"/>
    <property type="match status" value="3"/>
</dbReference>
<gene>
    <name evidence="2" type="ORF">FY036_20530</name>
</gene>
<dbReference type="InterPro" id="IPR001680">
    <property type="entry name" value="WD40_rpt"/>
</dbReference>
<dbReference type="SUPFAM" id="SSF50998">
    <property type="entry name" value="Quinoprotein alcohol dehydrogenase-like"/>
    <property type="match status" value="1"/>
</dbReference>
<organism evidence="2 3">
    <name type="scientific">Neoaquamicrobium microcysteis</name>
    <dbReference type="NCBI Taxonomy" id="2682781"/>
    <lineage>
        <taxon>Bacteria</taxon>
        <taxon>Pseudomonadati</taxon>
        <taxon>Pseudomonadota</taxon>
        <taxon>Alphaproteobacteria</taxon>
        <taxon>Hyphomicrobiales</taxon>
        <taxon>Phyllobacteriaceae</taxon>
        <taxon>Neoaquamicrobium</taxon>
    </lineage>
</organism>
<evidence type="ECO:0000313" key="3">
    <source>
        <dbReference type="Proteomes" id="UP000323258"/>
    </source>
</evidence>
<dbReference type="Pfam" id="PF00400">
    <property type="entry name" value="WD40"/>
    <property type="match status" value="1"/>
</dbReference>
<evidence type="ECO:0000313" key="2">
    <source>
        <dbReference type="EMBL" id="TYR30363.1"/>
    </source>
</evidence>
<reference evidence="2 3" key="1">
    <citation type="submission" date="2019-08" db="EMBL/GenBank/DDBJ databases">
        <authorList>
            <person name="Seo Y.L."/>
        </authorList>
    </citation>
    <scope>NUCLEOTIDE SEQUENCE [LARGE SCALE GENOMIC DNA]</scope>
    <source>
        <strain evidence="2 3">MaA-C15</strain>
    </source>
</reference>
<dbReference type="SMART" id="SM00320">
    <property type="entry name" value="WD40"/>
    <property type="match status" value="5"/>
</dbReference>
<dbReference type="EMBL" id="VSZS01000067">
    <property type="protein sequence ID" value="TYR30363.1"/>
    <property type="molecule type" value="Genomic_DNA"/>
</dbReference>
<accession>A0A5D4GQY7</accession>
<comment type="caution">
    <text evidence="2">The sequence shown here is derived from an EMBL/GenBank/DDBJ whole genome shotgun (WGS) entry which is preliminary data.</text>
</comment>
<evidence type="ECO:0000259" key="1">
    <source>
        <dbReference type="Pfam" id="PF12894"/>
    </source>
</evidence>
<feature type="domain" description="Anaphase-promoting complex subunit 4-like WD40" evidence="1">
    <location>
        <begin position="262"/>
        <end position="322"/>
    </location>
</feature>
<keyword evidence="3" id="KW-1185">Reference proteome</keyword>
<reference evidence="2 3" key="2">
    <citation type="submission" date="2019-09" db="EMBL/GenBank/DDBJ databases">
        <title>Mesorhizobium sp. MaA-C15 isolated from Microcystis aeruginosa.</title>
        <authorList>
            <person name="Jeong S.E."/>
            <person name="Jin H.M."/>
            <person name="Jeon C.O."/>
        </authorList>
    </citation>
    <scope>NUCLEOTIDE SEQUENCE [LARGE SCALE GENOMIC DNA]</scope>
    <source>
        <strain evidence="2 3">MaA-C15</strain>
    </source>
</reference>
<dbReference type="InterPro" id="IPR024977">
    <property type="entry name" value="Apc4-like_WD40_dom"/>
</dbReference>
<dbReference type="Pfam" id="PF12894">
    <property type="entry name" value="ANAPC4_WD40"/>
    <property type="match status" value="1"/>
</dbReference>
<dbReference type="RefSeq" id="WP_148916721.1">
    <property type="nucleotide sequence ID" value="NZ_VSZS01000067.1"/>
</dbReference>
<dbReference type="PANTHER" id="PTHR19879:SF9">
    <property type="entry name" value="TRANSCRIPTION INITIATION FACTOR TFIID SUBUNIT 5"/>
    <property type="match status" value="1"/>
</dbReference>
<dbReference type="InterPro" id="IPR015943">
    <property type="entry name" value="WD40/YVTN_repeat-like_dom_sf"/>
</dbReference>
<dbReference type="OrthoDB" id="9814620at2"/>
<dbReference type="PANTHER" id="PTHR19879">
    <property type="entry name" value="TRANSCRIPTION INITIATION FACTOR TFIID"/>
    <property type="match status" value="1"/>
</dbReference>
<proteinExistence type="predicted"/>
<protein>
    <submittedName>
        <fullName evidence="2">WD40 repeat domain-containing protein</fullName>
    </submittedName>
</protein>
<name>A0A5D4GQY7_9HYPH</name>
<dbReference type="Proteomes" id="UP000323258">
    <property type="component" value="Unassembled WGS sequence"/>
</dbReference>